<evidence type="ECO:0000313" key="2">
    <source>
        <dbReference type="EMBL" id="KAJ1191232.1"/>
    </source>
</evidence>
<dbReference type="AlphaFoldDB" id="A0AAV7URE2"/>
<dbReference type="EMBL" id="JANPWB010000004">
    <property type="protein sequence ID" value="KAJ1191232.1"/>
    <property type="molecule type" value="Genomic_DNA"/>
</dbReference>
<protein>
    <submittedName>
        <fullName evidence="2">Uncharacterized protein</fullName>
    </submittedName>
</protein>
<sequence length="160" mass="17084">MPPRQIRCSPGLLQLTAAAAMPHFTLRSAPPCSCVLLLLAPQGQGTVVQPHDTTAEPPDPRPPGAQTLQPSGPAPKASIRSDQAPTRLRPGFDQPRSALTRTRTAQHRVPGPRTTDLPGRRAAGPGCLAAELPAPARLRRSCRRLRKTLCEPARAVALRL</sequence>
<organism evidence="2 3">
    <name type="scientific">Pleurodeles waltl</name>
    <name type="common">Iberian ribbed newt</name>
    <dbReference type="NCBI Taxonomy" id="8319"/>
    <lineage>
        <taxon>Eukaryota</taxon>
        <taxon>Metazoa</taxon>
        <taxon>Chordata</taxon>
        <taxon>Craniata</taxon>
        <taxon>Vertebrata</taxon>
        <taxon>Euteleostomi</taxon>
        <taxon>Amphibia</taxon>
        <taxon>Batrachia</taxon>
        <taxon>Caudata</taxon>
        <taxon>Salamandroidea</taxon>
        <taxon>Salamandridae</taxon>
        <taxon>Pleurodelinae</taxon>
        <taxon>Pleurodeles</taxon>
    </lineage>
</organism>
<keyword evidence="3" id="KW-1185">Reference proteome</keyword>
<comment type="caution">
    <text evidence="2">The sequence shown here is derived from an EMBL/GenBank/DDBJ whole genome shotgun (WGS) entry which is preliminary data.</text>
</comment>
<evidence type="ECO:0000256" key="1">
    <source>
        <dbReference type="SAM" id="MobiDB-lite"/>
    </source>
</evidence>
<name>A0AAV7URE2_PLEWA</name>
<accession>A0AAV7URE2</accession>
<feature type="region of interest" description="Disordered" evidence="1">
    <location>
        <begin position="47"/>
        <end position="121"/>
    </location>
</feature>
<evidence type="ECO:0000313" key="3">
    <source>
        <dbReference type="Proteomes" id="UP001066276"/>
    </source>
</evidence>
<reference evidence="2" key="1">
    <citation type="journal article" date="2022" name="bioRxiv">
        <title>Sequencing and chromosome-scale assembly of the giantPleurodeles waltlgenome.</title>
        <authorList>
            <person name="Brown T."/>
            <person name="Elewa A."/>
            <person name="Iarovenko S."/>
            <person name="Subramanian E."/>
            <person name="Araus A.J."/>
            <person name="Petzold A."/>
            <person name="Susuki M."/>
            <person name="Suzuki K.-i.T."/>
            <person name="Hayashi T."/>
            <person name="Toyoda A."/>
            <person name="Oliveira C."/>
            <person name="Osipova E."/>
            <person name="Leigh N.D."/>
            <person name="Simon A."/>
            <person name="Yun M.H."/>
        </authorList>
    </citation>
    <scope>NUCLEOTIDE SEQUENCE</scope>
    <source>
        <strain evidence="2">20211129_DDA</strain>
        <tissue evidence="2">Liver</tissue>
    </source>
</reference>
<gene>
    <name evidence="2" type="ORF">NDU88_000548</name>
</gene>
<dbReference type="Proteomes" id="UP001066276">
    <property type="component" value="Chromosome 2_2"/>
</dbReference>
<proteinExistence type="predicted"/>